<sequence>MSEAFLTCAGGTVVKGVLVGFGIMLLLALIPIVHFVGIPFGPFIGGYFGITATGGYSPTPAKRALVFGGLLGLIILVTTATSAVVLTILTDLNPWLIWAPVVGFTFYTSSMGALGAMYSQLRAAQ</sequence>
<gene>
    <name evidence="2" type="ORF">METZ01_LOCUS394262</name>
</gene>
<evidence type="ECO:0000313" key="2">
    <source>
        <dbReference type="EMBL" id="SVD41408.1"/>
    </source>
</evidence>
<name>A0A382V682_9ZZZZ</name>
<dbReference type="EMBL" id="UINC01149128">
    <property type="protein sequence ID" value="SVD41408.1"/>
    <property type="molecule type" value="Genomic_DNA"/>
</dbReference>
<feature type="transmembrane region" description="Helical" evidence="1">
    <location>
        <begin position="95"/>
        <end position="118"/>
    </location>
</feature>
<keyword evidence="1" id="KW-1133">Transmembrane helix</keyword>
<feature type="transmembrane region" description="Helical" evidence="1">
    <location>
        <begin position="38"/>
        <end position="57"/>
    </location>
</feature>
<accession>A0A382V682</accession>
<feature type="transmembrane region" description="Helical" evidence="1">
    <location>
        <begin position="12"/>
        <end position="32"/>
    </location>
</feature>
<organism evidence="2">
    <name type="scientific">marine metagenome</name>
    <dbReference type="NCBI Taxonomy" id="408172"/>
    <lineage>
        <taxon>unclassified sequences</taxon>
        <taxon>metagenomes</taxon>
        <taxon>ecological metagenomes</taxon>
    </lineage>
</organism>
<protein>
    <recommendedName>
        <fullName evidence="3">DUF5518 domain-containing protein</fullName>
    </recommendedName>
</protein>
<dbReference type="AlphaFoldDB" id="A0A382V682"/>
<feature type="transmembrane region" description="Helical" evidence="1">
    <location>
        <begin position="64"/>
        <end position="89"/>
    </location>
</feature>
<keyword evidence="1" id="KW-0472">Membrane</keyword>
<evidence type="ECO:0000256" key="1">
    <source>
        <dbReference type="SAM" id="Phobius"/>
    </source>
</evidence>
<proteinExistence type="predicted"/>
<reference evidence="2" key="1">
    <citation type="submission" date="2018-05" db="EMBL/GenBank/DDBJ databases">
        <authorList>
            <person name="Lanie J.A."/>
            <person name="Ng W.-L."/>
            <person name="Kazmierczak K.M."/>
            <person name="Andrzejewski T.M."/>
            <person name="Davidsen T.M."/>
            <person name="Wayne K.J."/>
            <person name="Tettelin H."/>
            <person name="Glass J.I."/>
            <person name="Rusch D."/>
            <person name="Podicherti R."/>
            <person name="Tsui H.-C.T."/>
            <person name="Winkler M.E."/>
        </authorList>
    </citation>
    <scope>NUCLEOTIDE SEQUENCE</scope>
</reference>
<evidence type="ECO:0008006" key="3">
    <source>
        <dbReference type="Google" id="ProtNLM"/>
    </source>
</evidence>
<keyword evidence="1" id="KW-0812">Transmembrane</keyword>